<name>A0AAJ4X9E0_9SPHI</name>
<evidence type="ECO:0000313" key="2">
    <source>
        <dbReference type="Proteomes" id="UP000215355"/>
    </source>
</evidence>
<gene>
    <name evidence="1" type="ORF">SAMEA4412673_01004</name>
</gene>
<reference evidence="1 2" key="1">
    <citation type="submission" date="2017-06" db="EMBL/GenBank/DDBJ databases">
        <authorList>
            <consortium name="Pathogen Informatics"/>
        </authorList>
    </citation>
    <scope>NUCLEOTIDE SEQUENCE [LARGE SCALE GENOMIC DNA]</scope>
    <source>
        <strain evidence="1 2">NCTC12149</strain>
    </source>
</reference>
<protein>
    <recommendedName>
        <fullName evidence="3">HTH domain-containing protein</fullName>
    </recommendedName>
</protein>
<dbReference type="RefSeq" id="WP_093098903.1">
    <property type="nucleotide sequence ID" value="NZ_FNGK01000003.1"/>
</dbReference>
<dbReference type="EMBL" id="LT906468">
    <property type="protein sequence ID" value="SNV44839.1"/>
    <property type="molecule type" value="Genomic_DNA"/>
</dbReference>
<evidence type="ECO:0000313" key="1">
    <source>
        <dbReference type="EMBL" id="SNV44839.1"/>
    </source>
</evidence>
<dbReference type="AlphaFoldDB" id="A0AAJ4X9E0"/>
<evidence type="ECO:0008006" key="3">
    <source>
        <dbReference type="Google" id="ProtNLM"/>
    </source>
</evidence>
<dbReference type="KEGG" id="smiz:4412673_01004"/>
<dbReference type="Proteomes" id="UP000215355">
    <property type="component" value="Chromosome 1"/>
</dbReference>
<proteinExistence type="predicted"/>
<organism evidence="1 2">
    <name type="scientific">Sphingobacterium mizutaii</name>
    <dbReference type="NCBI Taxonomy" id="1010"/>
    <lineage>
        <taxon>Bacteria</taxon>
        <taxon>Pseudomonadati</taxon>
        <taxon>Bacteroidota</taxon>
        <taxon>Sphingobacteriia</taxon>
        <taxon>Sphingobacteriales</taxon>
        <taxon>Sphingobacteriaceae</taxon>
        <taxon>Sphingobacterium</taxon>
    </lineage>
</organism>
<sequence>MKLYLYIDRINLINKLISKAKTGSQEEFAKRLNISVSRLARIIEYMKDQGAPIKFDRIANTYYYEDKYSINIQIKIEKMKEFELKNTNAGLNIFFQKSLKCFFYTLK</sequence>
<accession>A0AAJ4X9E0</accession>